<protein>
    <submittedName>
        <fullName evidence="1">Uncharacterized protein</fullName>
    </submittedName>
</protein>
<keyword evidence="1" id="KW-0496">Mitochondrion</keyword>
<organism evidence="1">
    <name type="scientific">Utricularia reniformis</name>
    <dbReference type="NCBI Taxonomy" id="192314"/>
    <lineage>
        <taxon>Eukaryota</taxon>
        <taxon>Viridiplantae</taxon>
        <taxon>Streptophyta</taxon>
        <taxon>Embryophyta</taxon>
        <taxon>Tracheophyta</taxon>
        <taxon>Spermatophyta</taxon>
        <taxon>Magnoliopsida</taxon>
        <taxon>eudicotyledons</taxon>
        <taxon>Gunneridae</taxon>
        <taxon>Pentapetalae</taxon>
        <taxon>asterids</taxon>
        <taxon>lamiids</taxon>
        <taxon>Lamiales</taxon>
        <taxon>Lentibulariaceae</taxon>
        <taxon>Utricularia</taxon>
    </lineage>
</organism>
<sequence>MEILFITRLIGSAVDTRETSTFGYSLQRSFLYSLQLDYLYSKQVLRSRYVNCPLLNCIDRWVDGLKGLALLSGFEFDLCNKGGFVFYRL</sequence>
<dbReference type="EMBL" id="KY774314">
    <property type="protein sequence ID" value="ART32157.1"/>
    <property type="molecule type" value="Genomic_DNA"/>
</dbReference>
<evidence type="ECO:0000313" key="1">
    <source>
        <dbReference type="EMBL" id="ART32157.1"/>
    </source>
</evidence>
<dbReference type="AlphaFoldDB" id="A0A1Y0B449"/>
<reference evidence="1" key="1">
    <citation type="submission" date="2017-03" db="EMBL/GenBank/DDBJ databases">
        <title>The mitochondrial genome of the carnivorous plant Utricularia reniformis (Lentibulariaceae): structure, comparative analysis and evolutionary landmarks.</title>
        <authorList>
            <person name="Silva S.R."/>
            <person name="Alvarenga D.O."/>
            <person name="Michael T.P."/>
            <person name="Miranda V.F.O."/>
            <person name="Varani A.M."/>
        </authorList>
    </citation>
    <scope>NUCLEOTIDE SEQUENCE</scope>
</reference>
<name>A0A1Y0B449_9LAMI</name>
<geneLocation type="mitochondrion" evidence="1"/>
<gene>
    <name evidence="1" type="ORF">AEK19_MT1995</name>
</gene>
<accession>A0A1Y0B449</accession>
<proteinExistence type="predicted"/>